<evidence type="ECO:0000259" key="3">
    <source>
        <dbReference type="Pfam" id="PF06580"/>
    </source>
</evidence>
<accession>A0A9X3CXB8</accession>
<dbReference type="AlphaFoldDB" id="A0A9X3CXB8"/>
<keyword evidence="1" id="KW-0812">Transmembrane</keyword>
<keyword evidence="5" id="KW-1185">Reference proteome</keyword>
<name>A0A9X3CXB8_9FLAO</name>
<feature type="signal peptide" evidence="2">
    <location>
        <begin position="1"/>
        <end position="22"/>
    </location>
</feature>
<keyword evidence="1" id="KW-0472">Membrane</keyword>
<dbReference type="EMBL" id="JAPJDA010000016">
    <property type="protein sequence ID" value="MCX2838591.1"/>
    <property type="molecule type" value="Genomic_DNA"/>
</dbReference>
<keyword evidence="4" id="KW-0808">Transferase</keyword>
<evidence type="ECO:0000313" key="4">
    <source>
        <dbReference type="EMBL" id="MCX2838591.1"/>
    </source>
</evidence>
<dbReference type="RefSeq" id="WP_266069857.1">
    <property type="nucleotide sequence ID" value="NZ_JAPJDA010000016.1"/>
</dbReference>
<dbReference type="InterPro" id="IPR011047">
    <property type="entry name" value="Quinoprotein_ADH-like_sf"/>
</dbReference>
<dbReference type="Pfam" id="PF06580">
    <property type="entry name" value="His_kinase"/>
    <property type="match status" value="1"/>
</dbReference>
<comment type="caution">
    <text evidence="4">The sequence shown here is derived from an EMBL/GenBank/DDBJ whole genome shotgun (WGS) entry which is preliminary data.</text>
</comment>
<keyword evidence="2" id="KW-0732">Signal</keyword>
<dbReference type="InterPro" id="IPR036890">
    <property type="entry name" value="HATPase_C_sf"/>
</dbReference>
<dbReference type="GO" id="GO:0016020">
    <property type="term" value="C:membrane"/>
    <property type="evidence" value="ECO:0007669"/>
    <property type="project" value="InterPro"/>
</dbReference>
<evidence type="ECO:0000256" key="2">
    <source>
        <dbReference type="SAM" id="SignalP"/>
    </source>
</evidence>
<dbReference type="InterPro" id="IPR015943">
    <property type="entry name" value="WD40/YVTN_repeat-like_dom_sf"/>
</dbReference>
<feature type="transmembrane region" description="Helical" evidence="1">
    <location>
        <begin position="755"/>
        <end position="773"/>
    </location>
</feature>
<dbReference type="Pfam" id="PF07494">
    <property type="entry name" value="Reg_prop"/>
    <property type="match status" value="2"/>
</dbReference>
<proteinExistence type="predicted"/>
<evidence type="ECO:0000256" key="1">
    <source>
        <dbReference type="SAM" id="Phobius"/>
    </source>
</evidence>
<dbReference type="InterPro" id="IPR010559">
    <property type="entry name" value="Sig_transdc_His_kin_internal"/>
</dbReference>
<feature type="domain" description="Signal transduction histidine kinase internal region" evidence="3">
    <location>
        <begin position="798"/>
        <end position="876"/>
    </location>
</feature>
<dbReference type="Gene3D" id="2.60.40.10">
    <property type="entry name" value="Immunoglobulins"/>
    <property type="match status" value="1"/>
</dbReference>
<feature type="chain" id="PRO_5040723956" evidence="2">
    <location>
        <begin position="23"/>
        <end position="993"/>
    </location>
</feature>
<dbReference type="InterPro" id="IPR011110">
    <property type="entry name" value="Reg_prop"/>
</dbReference>
<keyword evidence="1" id="KW-1133">Transmembrane helix</keyword>
<dbReference type="InterPro" id="IPR013783">
    <property type="entry name" value="Ig-like_fold"/>
</dbReference>
<dbReference type="Gene3D" id="2.130.10.10">
    <property type="entry name" value="YVTN repeat-like/Quinoprotein amine dehydrogenase"/>
    <property type="match status" value="2"/>
</dbReference>
<dbReference type="Gene3D" id="3.30.565.10">
    <property type="entry name" value="Histidine kinase-like ATPase, C-terminal domain"/>
    <property type="match status" value="1"/>
</dbReference>
<dbReference type="PANTHER" id="PTHR34220">
    <property type="entry name" value="SENSOR HISTIDINE KINASE YPDA"/>
    <property type="match status" value="1"/>
</dbReference>
<dbReference type="PANTHER" id="PTHR34220:SF7">
    <property type="entry name" value="SENSOR HISTIDINE KINASE YPDA"/>
    <property type="match status" value="1"/>
</dbReference>
<dbReference type="GO" id="GO:0000155">
    <property type="term" value="F:phosphorelay sensor kinase activity"/>
    <property type="evidence" value="ECO:0007669"/>
    <property type="project" value="InterPro"/>
</dbReference>
<protein>
    <submittedName>
        <fullName evidence="4">Histidine kinase</fullName>
    </submittedName>
</protein>
<dbReference type="SUPFAM" id="SSF55874">
    <property type="entry name" value="ATPase domain of HSP90 chaperone/DNA topoisomerase II/histidine kinase"/>
    <property type="match status" value="1"/>
</dbReference>
<gene>
    <name evidence="4" type="ORF">OQ279_10535</name>
</gene>
<evidence type="ECO:0000313" key="5">
    <source>
        <dbReference type="Proteomes" id="UP001148482"/>
    </source>
</evidence>
<keyword evidence="4" id="KW-0418">Kinase</keyword>
<sequence length="993" mass="113882">MPFYRTTRSFFLLFLWCNLALSQNYPVKHFTSANELPNNAVRSLLVDSDKVLWIGTENGVVKKENGVLKYYFEEDGLALNSCWAIAEDKNGNLWFGSYGEGISIYDGFDFKLISEEDGLIHNEITKLFSCQDQVFVGTSDGVSMIDINTFKVVSMENPPGKELFRVQDFFSYNNEIYVATYNLGIFRIDEQQDEAALVKVSDHKFIYSVLVDNDSIYSSNKEFFTKQKLANYVQEKDLAAEKLGTSIIWDYVKTGQDRIFAAAWGIYDTNGGIYEIVGERLVSRASEFNITSKEVISLAYDPDFEKLYVGTRNDGLFEIALNPPITFHESAGKRTLGFARTKNASAVLRDDAILVKNGKNEQTISLLQLKEWQEDYVQTTSLPLPRHEDHFYELDYSTVAEDIKFYDIKVHQDMFWVNTNIGVFAIKASGELERYLPLHSEEINFTPEGKLIETNPYGGVRVYSDLDGFKYTRYDQEDRHTPTMIVGSLQKGQKTYMLSIFSGLYTWQNGHFLSYFKKGIWKEKKLKHITQLGENLAISNEFGDVLIVNDAAAFKVLKKIPRAKIQGNTISFLENYRGTLIIGTEKGLNLYKDERFIFVDREQGLEQPLLSADVRENVLSIGSDNGFYELDLDVLIEPKMLVDEIELKEVFVNNHKLARLPVTIEDRIQLAHNENTLLLKFSTKAHPFPHKLKYRYRLNKNASWSLATSKPEIFLPSLPHENYSIEVQVSDESTGISFTRPLLNMSIFPPFWKTWWFGGLLVLIAGTGIMGIYKFQIRQNRKFEAQKGLIQKRLEETKMEALLAQMNPHFIFNAMNSIQYYIMDNDIEKATEFLGDFSKLIRLNLDHCTRPKILLIEEIEYLQAYIRVENTRFNNAIQVIFEVDPSIDAYELEIPTMLLQTFVENVFVHAFPQSIKNPLLKVSFELLSEGLLQCKIEDNGIGFSSGQGNRLHESKGVNLVRERVALLGYEVEETLQVTSVKNEGTLILLKLKV</sequence>
<dbReference type="Proteomes" id="UP001148482">
    <property type="component" value="Unassembled WGS sequence"/>
</dbReference>
<reference evidence="4" key="1">
    <citation type="submission" date="2022-11" db="EMBL/GenBank/DDBJ databases">
        <title>Salinimicrobium profundisediminis sp. nov., isolated from deep-sea sediment of the Mariana Trench.</title>
        <authorList>
            <person name="Fu H."/>
        </authorList>
    </citation>
    <scope>NUCLEOTIDE SEQUENCE</scope>
    <source>
        <strain evidence="4">MT39</strain>
    </source>
</reference>
<organism evidence="4 5">
    <name type="scientific">Salinimicrobium profundisediminis</name>
    <dbReference type="NCBI Taxonomy" id="2994553"/>
    <lineage>
        <taxon>Bacteria</taxon>
        <taxon>Pseudomonadati</taxon>
        <taxon>Bacteroidota</taxon>
        <taxon>Flavobacteriia</taxon>
        <taxon>Flavobacteriales</taxon>
        <taxon>Flavobacteriaceae</taxon>
        <taxon>Salinimicrobium</taxon>
    </lineage>
</organism>
<dbReference type="SUPFAM" id="SSF50998">
    <property type="entry name" value="Quinoprotein alcohol dehydrogenase-like"/>
    <property type="match status" value="1"/>
</dbReference>
<dbReference type="InterPro" id="IPR050640">
    <property type="entry name" value="Bact_2-comp_sensor_kinase"/>
</dbReference>